<evidence type="ECO:0000256" key="3">
    <source>
        <dbReference type="ARBA" id="ARBA00018886"/>
    </source>
</evidence>
<dbReference type="InterPro" id="IPR024072">
    <property type="entry name" value="DHFR-like_dom_sf"/>
</dbReference>
<dbReference type="PANTHER" id="PTHR48069:SF3">
    <property type="entry name" value="DIHYDROFOLATE REDUCTASE"/>
    <property type="match status" value="1"/>
</dbReference>
<protein>
    <recommendedName>
        <fullName evidence="3">Dihydrofolate reductase</fullName>
        <ecNumber evidence="2">1.5.1.3</ecNumber>
    </recommendedName>
</protein>
<dbReference type="PANTHER" id="PTHR48069">
    <property type="entry name" value="DIHYDROFOLATE REDUCTASE"/>
    <property type="match status" value="1"/>
</dbReference>
<keyword evidence="4" id="KW-0554">One-carbon metabolism</keyword>
<keyword evidence="5" id="KW-0521">NADP</keyword>
<evidence type="ECO:0000256" key="1">
    <source>
        <dbReference type="ARBA" id="ARBA00004903"/>
    </source>
</evidence>
<sequence length="203" mass="23297">MKSPSIVIIVAALLPELGIGFKGTLPWKLRQEMKYFRTVTSLTQSATNQNAVIMGRKTWESIPSKFRPLPNRLNVILSRSHTKDEIADTENTILASSLDEALLKLQDQNIDKIYIIGGAELYNSILNDQRLTHVLLTEISALNDLPPMDRFFKFDTTGKTWERNSTQDLLEFVGDKENTKLQLSDTPIEENDYSYRYTLWTRK</sequence>
<dbReference type="PROSITE" id="PS00075">
    <property type="entry name" value="DHFR_1"/>
    <property type="match status" value="1"/>
</dbReference>
<proteinExistence type="inferred from homology"/>
<dbReference type="InterPro" id="IPR012259">
    <property type="entry name" value="DHFR"/>
</dbReference>
<reference evidence="9 10" key="1">
    <citation type="submission" date="2024-01" db="EMBL/GenBank/DDBJ databases">
        <authorList>
            <consortium name="Genoscope - CEA"/>
            <person name="William W."/>
        </authorList>
    </citation>
    <scope>NUCLEOTIDE SEQUENCE [LARGE SCALE GENOMIC DNA]</scope>
    <source>
        <strain evidence="9 10">29B2s-10</strain>
    </source>
</reference>
<dbReference type="SUPFAM" id="SSF53597">
    <property type="entry name" value="Dihydrofolate reductase-like"/>
    <property type="match status" value="1"/>
</dbReference>
<evidence type="ECO:0000256" key="6">
    <source>
        <dbReference type="ARBA" id="ARBA00023002"/>
    </source>
</evidence>
<comment type="pathway">
    <text evidence="1">Cofactor biosynthesis; tetrahydrofolate biosynthesis; 5,6,7,8-tetrahydrofolate from 7,8-dihydrofolate: step 1/1.</text>
</comment>
<evidence type="ECO:0000256" key="2">
    <source>
        <dbReference type="ARBA" id="ARBA00012856"/>
    </source>
</evidence>
<evidence type="ECO:0000256" key="4">
    <source>
        <dbReference type="ARBA" id="ARBA00022563"/>
    </source>
</evidence>
<dbReference type="PROSITE" id="PS51330">
    <property type="entry name" value="DHFR_2"/>
    <property type="match status" value="1"/>
</dbReference>
<evidence type="ECO:0000256" key="7">
    <source>
        <dbReference type="RuleBase" id="RU004474"/>
    </source>
</evidence>
<dbReference type="Gene3D" id="3.40.430.10">
    <property type="entry name" value="Dihydrofolate Reductase, subunit A"/>
    <property type="match status" value="1"/>
</dbReference>
<keyword evidence="6" id="KW-0560">Oxidoreductase</keyword>
<keyword evidence="10" id="KW-1185">Reference proteome</keyword>
<dbReference type="InterPro" id="IPR001796">
    <property type="entry name" value="DHFR_dom"/>
</dbReference>
<dbReference type="InterPro" id="IPR017925">
    <property type="entry name" value="DHFR_CS"/>
</dbReference>
<accession>A0ABP0ENL7</accession>
<organism evidence="9 10">
    <name type="scientific">[Candida] anglica</name>
    <dbReference type="NCBI Taxonomy" id="148631"/>
    <lineage>
        <taxon>Eukaryota</taxon>
        <taxon>Fungi</taxon>
        <taxon>Dikarya</taxon>
        <taxon>Ascomycota</taxon>
        <taxon>Saccharomycotina</taxon>
        <taxon>Pichiomycetes</taxon>
        <taxon>Debaryomycetaceae</taxon>
        <taxon>Kurtzmaniella</taxon>
    </lineage>
</organism>
<evidence type="ECO:0000256" key="5">
    <source>
        <dbReference type="ARBA" id="ARBA00022857"/>
    </source>
</evidence>
<comment type="similarity">
    <text evidence="7">Belongs to the dihydrofolate reductase family.</text>
</comment>
<evidence type="ECO:0000259" key="8">
    <source>
        <dbReference type="PROSITE" id="PS51330"/>
    </source>
</evidence>
<feature type="domain" description="DHFR" evidence="8">
    <location>
        <begin position="5"/>
        <end position="202"/>
    </location>
</feature>
<dbReference type="Proteomes" id="UP001497600">
    <property type="component" value="Chromosome H"/>
</dbReference>
<dbReference type="EC" id="1.5.1.3" evidence="2"/>
<dbReference type="EMBL" id="OZ004260">
    <property type="protein sequence ID" value="CAK7920344.1"/>
    <property type="molecule type" value="Genomic_DNA"/>
</dbReference>
<dbReference type="PRINTS" id="PR00070">
    <property type="entry name" value="DHFR"/>
</dbReference>
<dbReference type="Pfam" id="PF00186">
    <property type="entry name" value="DHFR_1"/>
    <property type="match status" value="1"/>
</dbReference>
<evidence type="ECO:0000313" key="10">
    <source>
        <dbReference type="Proteomes" id="UP001497600"/>
    </source>
</evidence>
<evidence type="ECO:0000313" key="9">
    <source>
        <dbReference type="EMBL" id="CAK7920344.1"/>
    </source>
</evidence>
<name>A0ABP0ENL7_9ASCO</name>
<gene>
    <name evidence="9" type="primary">DFR1</name>
    <name evidence="9" type="ORF">CAAN4_H01420</name>
</gene>
<dbReference type="CDD" id="cd00209">
    <property type="entry name" value="DHFR"/>
    <property type="match status" value="1"/>
</dbReference>